<reference evidence="2" key="1">
    <citation type="submission" date="2019-08" db="EMBL/GenBank/DDBJ databases">
        <authorList>
            <person name="Kucharzyk K."/>
            <person name="Murdoch R.W."/>
            <person name="Higgins S."/>
            <person name="Loffler F."/>
        </authorList>
    </citation>
    <scope>NUCLEOTIDE SEQUENCE</scope>
</reference>
<proteinExistence type="predicted"/>
<dbReference type="InterPro" id="IPR011004">
    <property type="entry name" value="Trimer_LpxA-like_sf"/>
</dbReference>
<protein>
    <submittedName>
        <fullName evidence="2">Glucose-1-phosphate adenylyltransferase</fullName>
        <ecNumber evidence="2">2.7.7.27</ecNumber>
    </submittedName>
</protein>
<dbReference type="CDD" id="cd04651">
    <property type="entry name" value="LbH_G1P_AT_C"/>
    <property type="match status" value="1"/>
</dbReference>
<dbReference type="SUPFAM" id="SSF51161">
    <property type="entry name" value="Trimeric LpxA-like enzymes"/>
    <property type="match status" value="1"/>
</dbReference>
<accession>A0A645IV24</accession>
<gene>
    <name evidence="2" type="primary">glgC_36</name>
    <name evidence="2" type="ORF">SDC9_202956</name>
</gene>
<dbReference type="InterPro" id="IPR056818">
    <property type="entry name" value="GlmU/GlgC-like_hexapep"/>
</dbReference>
<keyword evidence="2" id="KW-0808">Transferase</keyword>
<dbReference type="AlphaFoldDB" id="A0A645IV24"/>
<comment type="caution">
    <text evidence="2">The sequence shown here is derived from an EMBL/GenBank/DDBJ whole genome shotgun (WGS) entry which is preliminary data.</text>
</comment>
<name>A0A645IV24_9ZZZZ</name>
<dbReference type="Gene3D" id="2.160.10.10">
    <property type="entry name" value="Hexapeptide repeat proteins"/>
    <property type="match status" value="1"/>
</dbReference>
<dbReference type="EC" id="2.7.7.27" evidence="2"/>
<keyword evidence="2" id="KW-0548">Nucleotidyltransferase</keyword>
<dbReference type="GO" id="GO:0008878">
    <property type="term" value="F:glucose-1-phosphate adenylyltransferase activity"/>
    <property type="evidence" value="ECO:0007669"/>
    <property type="project" value="UniProtKB-EC"/>
</dbReference>
<organism evidence="2">
    <name type="scientific">bioreactor metagenome</name>
    <dbReference type="NCBI Taxonomy" id="1076179"/>
    <lineage>
        <taxon>unclassified sequences</taxon>
        <taxon>metagenomes</taxon>
        <taxon>ecological metagenomes</taxon>
    </lineage>
</organism>
<dbReference type="EMBL" id="VSSQ01124329">
    <property type="protein sequence ID" value="MPN55275.1"/>
    <property type="molecule type" value="Genomic_DNA"/>
</dbReference>
<evidence type="ECO:0000313" key="2">
    <source>
        <dbReference type="EMBL" id="MPN55275.1"/>
    </source>
</evidence>
<feature type="domain" description="Glucose-1-phosphate adenylyltransferase/Bifunctional protein GlmU-like C-terminal hexapeptide" evidence="1">
    <location>
        <begin position="1"/>
        <end position="70"/>
    </location>
</feature>
<sequence length="79" mass="8405">MLSPGVRIENHSVVDGCVVMNNSRVGQNCTLHNVILDKNVVVPDGVQIGVDHEADEARGFTVSDNGITVVPKNVEVTPV</sequence>
<dbReference type="Pfam" id="PF24894">
    <property type="entry name" value="Hexapep_GlmU"/>
    <property type="match status" value="1"/>
</dbReference>
<evidence type="ECO:0000259" key="1">
    <source>
        <dbReference type="Pfam" id="PF24894"/>
    </source>
</evidence>